<evidence type="ECO:0000259" key="4">
    <source>
        <dbReference type="Pfam" id="PF13649"/>
    </source>
</evidence>
<reference evidence="6 7" key="1">
    <citation type="submission" date="2021-06" db="EMBL/GenBank/DDBJ databases">
        <title>Actinomycetes sequencing.</title>
        <authorList>
            <person name="Shan Q."/>
        </authorList>
    </citation>
    <scope>NUCLEOTIDE SEQUENCE [LARGE SCALE GENOMIC DNA]</scope>
    <source>
        <strain evidence="6 7">NEAU-G5</strain>
    </source>
</reference>
<dbReference type="InterPro" id="IPR050508">
    <property type="entry name" value="Methyltransf_Superfamily"/>
</dbReference>
<dbReference type="GO" id="GO:0008168">
    <property type="term" value="F:methyltransferase activity"/>
    <property type="evidence" value="ECO:0007669"/>
    <property type="project" value="UniProtKB-KW"/>
</dbReference>
<keyword evidence="7" id="KW-1185">Reference proteome</keyword>
<evidence type="ECO:0000313" key="5">
    <source>
        <dbReference type="EMBL" id="MBU3062689.1"/>
    </source>
</evidence>
<dbReference type="InterPro" id="IPR041698">
    <property type="entry name" value="Methyltransf_25"/>
</dbReference>
<dbReference type="EMBL" id="JAHKNI010000004">
    <property type="protein sequence ID" value="MBU3062689.1"/>
    <property type="molecule type" value="Genomic_DNA"/>
</dbReference>
<evidence type="ECO:0000256" key="3">
    <source>
        <dbReference type="ARBA" id="ARBA00022691"/>
    </source>
</evidence>
<dbReference type="CDD" id="cd02440">
    <property type="entry name" value="AdoMet_MTases"/>
    <property type="match status" value="1"/>
</dbReference>
<evidence type="ECO:0000313" key="6">
    <source>
        <dbReference type="EMBL" id="MBU3065477.1"/>
    </source>
</evidence>
<comment type="caution">
    <text evidence="6">The sequence shown here is derived from an EMBL/GenBank/DDBJ whole genome shotgun (WGS) entry which is preliminary data.</text>
</comment>
<dbReference type="InterPro" id="IPR029063">
    <property type="entry name" value="SAM-dependent_MTases_sf"/>
</dbReference>
<keyword evidence="3" id="KW-0949">S-adenosyl-L-methionine</keyword>
<keyword evidence="1 6" id="KW-0489">Methyltransferase</keyword>
<proteinExistence type="predicted"/>
<sequence>MSKHNPHSLLPAGSARHDYLPAAGSDLMLPAFDLISRLFGTPALHDRLIEQAELEPGHRVLEIGCGTGNLVLKAKRAQPDAKVTGSDPDPKALARAERKAHGLRGIRFERGYAQELPYPDQEFDRVLSALMLHHIPTEIKAAAIAEAFRVLRPGGRLHLLDFGGDSTPADGFLARQIQRSHAVAGNLGDSIPQLLKSAGFDYTLVSSTPHRHMGRIVCYRATRPA</sequence>
<keyword evidence="2" id="KW-0808">Transferase</keyword>
<dbReference type="InterPro" id="IPR023576">
    <property type="entry name" value="UbiE/COQ5_MeTrFase_CS"/>
</dbReference>
<dbReference type="Pfam" id="PF13649">
    <property type="entry name" value="Methyltransf_25"/>
    <property type="match status" value="1"/>
</dbReference>
<accession>A0ABS6B590</accession>
<protein>
    <submittedName>
        <fullName evidence="6">Class I SAM-dependent methyltransferase</fullName>
    </submittedName>
</protein>
<dbReference type="PROSITE" id="PS01184">
    <property type="entry name" value="UBIE_2"/>
    <property type="match status" value="1"/>
</dbReference>
<name>A0ABS6B590_9NOCA</name>
<dbReference type="RefSeq" id="WP_215917593.1">
    <property type="nucleotide sequence ID" value="NZ_JAHKNI010000004.1"/>
</dbReference>
<evidence type="ECO:0000256" key="1">
    <source>
        <dbReference type="ARBA" id="ARBA00022603"/>
    </source>
</evidence>
<dbReference type="Proteomes" id="UP000733379">
    <property type="component" value="Unassembled WGS sequence"/>
</dbReference>
<feature type="domain" description="Methyltransferase" evidence="4">
    <location>
        <begin position="60"/>
        <end position="155"/>
    </location>
</feature>
<organism evidence="6 7">
    <name type="scientific">Nocardia albiluteola</name>
    <dbReference type="NCBI Taxonomy" id="2842303"/>
    <lineage>
        <taxon>Bacteria</taxon>
        <taxon>Bacillati</taxon>
        <taxon>Actinomycetota</taxon>
        <taxon>Actinomycetes</taxon>
        <taxon>Mycobacteriales</taxon>
        <taxon>Nocardiaceae</taxon>
        <taxon>Nocardia</taxon>
    </lineage>
</organism>
<evidence type="ECO:0000313" key="7">
    <source>
        <dbReference type="Proteomes" id="UP000733379"/>
    </source>
</evidence>
<dbReference type="EMBL" id="JAHKNI010000011">
    <property type="protein sequence ID" value="MBU3065477.1"/>
    <property type="molecule type" value="Genomic_DNA"/>
</dbReference>
<dbReference type="Gene3D" id="3.40.50.150">
    <property type="entry name" value="Vaccinia Virus protein VP39"/>
    <property type="match status" value="1"/>
</dbReference>
<gene>
    <name evidence="5" type="ORF">KO481_14305</name>
    <name evidence="6" type="ORF">KO481_28605</name>
</gene>
<dbReference type="GO" id="GO:0032259">
    <property type="term" value="P:methylation"/>
    <property type="evidence" value="ECO:0007669"/>
    <property type="project" value="UniProtKB-KW"/>
</dbReference>
<dbReference type="SUPFAM" id="SSF53335">
    <property type="entry name" value="S-adenosyl-L-methionine-dependent methyltransferases"/>
    <property type="match status" value="1"/>
</dbReference>
<dbReference type="PANTHER" id="PTHR42912">
    <property type="entry name" value="METHYLTRANSFERASE"/>
    <property type="match status" value="1"/>
</dbReference>
<evidence type="ECO:0000256" key="2">
    <source>
        <dbReference type="ARBA" id="ARBA00022679"/>
    </source>
</evidence>